<keyword evidence="1" id="KW-0853">WD repeat</keyword>
<dbReference type="Gramene" id="Zm00001eb176870_T001">
    <property type="protein sequence ID" value="Zm00001eb176870_P001"/>
    <property type="gene ID" value="Zm00001eb176870"/>
</dbReference>
<dbReference type="InParanoid" id="A0A804NPW7"/>
<dbReference type="SUPFAM" id="SSF50978">
    <property type="entry name" value="WD40 repeat-like"/>
    <property type="match status" value="1"/>
</dbReference>
<feature type="compositionally biased region" description="Polar residues" evidence="3">
    <location>
        <begin position="227"/>
        <end position="242"/>
    </location>
</feature>
<evidence type="ECO:0000256" key="3">
    <source>
        <dbReference type="SAM" id="MobiDB-lite"/>
    </source>
</evidence>
<accession>A0A804NPW7</accession>
<protein>
    <submittedName>
        <fullName evidence="4">Uncharacterized protein</fullName>
    </submittedName>
</protein>
<dbReference type="EnsemblPlants" id="Zm00001eb176870_T001">
    <property type="protein sequence ID" value="Zm00001eb176870_P001"/>
    <property type="gene ID" value="Zm00001eb176870"/>
</dbReference>
<evidence type="ECO:0000256" key="1">
    <source>
        <dbReference type="ARBA" id="ARBA00022574"/>
    </source>
</evidence>
<name>A0A804NPW7_MAIZE</name>
<feature type="region of interest" description="Disordered" evidence="3">
    <location>
        <begin position="225"/>
        <end position="262"/>
    </location>
</feature>
<dbReference type="Pfam" id="PF00400">
    <property type="entry name" value="WD40"/>
    <property type="match status" value="1"/>
</dbReference>
<evidence type="ECO:0000256" key="2">
    <source>
        <dbReference type="ARBA" id="ARBA00022737"/>
    </source>
</evidence>
<dbReference type="Gene3D" id="3.40.50.150">
    <property type="entry name" value="Vaccinia Virus protein VP39"/>
    <property type="match status" value="1"/>
</dbReference>
<feature type="compositionally biased region" description="Basic and acidic residues" evidence="3">
    <location>
        <begin position="243"/>
        <end position="262"/>
    </location>
</feature>
<dbReference type="InterPro" id="IPR015943">
    <property type="entry name" value="WD40/YVTN_repeat-like_dom_sf"/>
</dbReference>
<organism evidence="4 5">
    <name type="scientific">Zea mays</name>
    <name type="common">Maize</name>
    <dbReference type="NCBI Taxonomy" id="4577"/>
    <lineage>
        <taxon>Eukaryota</taxon>
        <taxon>Viridiplantae</taxon>
        <taxon>Streptophyta</taxon>
        <taxon>Embryophyta</taxon>
        <taxon>Tracheophyta</taxon>
        <taxon>Spermatophyta</taxon>
        <taxon>Magnoliopsida</taxon>
        <taxon>Liliopsida</taxon>
        <taxon>Poales</taxon>
        <taxon>Poaceae</taxon>
        <taxon>PACMAD clade</taxon>
        <taxon>Panicoideae</taxon>
        <taxon>Andropogonodae</taxon>
        <taxon>Andropogoneae</taxon>
        <taxon>Tripsacinae</taxon>
        <taxon>Zea</taxon>
    </lineage>
</organism>
<dbReference type="InterPro" id="IPR050459">
    <property type="entry name" value="WD_repeat_RBAP46/RBAP48/MSI1"/>
</dbReference>
<reference evidence="4" key="2">
    <citation type="submission" date="2019-07" db="EMBL/GenBank/DDBJ databases">
        <authorList>
            <person name="Seetharam A."/>
            <person name="Woodhouse M."/>
            <person name="Cannon E."/>
        </authorList>
    </citation>
    <scope>NUCLEOTIDE SEQUENCE [LARGE SCALE GENOMIC DNA]</scope>
    <source>
        <strain evidence="4">cv. B73</strain>
    </source>
</reference>
<reference evidence="4" key="3">
    <citation type="submission" date="2021-05" db="UniProtKB">
        <authorList>
            <consortium name="EnsemblPlants"/>
        </authorList>
    </citation>
    <scope>IDENTIFICATION</scope>
    <source>
        <strain evidence="4">cv. B73</strain>
    </source>
</reference>
<dbReference type="Gene3D" id="2.130.10.10">
    <property type="entry name" value="YVTN repeat-like/Quinoprotein amine dehydrogenase"/>
    <property type="match status" value="1"/>
</dbReference>
<dbReference type="InterPro" id="IPR036322">
    <property type="entry name" value="WD40_repeat_dom_sf"/>
</dbReference>
<dbReference type="InterPro" id="IPR001680">
    <property type="entry name" value="WD40_rpt"/>
</dbReference>
<evidence type="ECO:0000313" key="5">
    <source>
        <dbReference type="Proteomes" id="UP000007305"/>
    </source>
</evidence>
<dbReference type="PANTHER" id="PTHR22850">
    <property type="entry name" value="WD40 REPEAT FAMILY"/>
    <property type="match status" value="1"/>
</dbReference>
<evidence type="ECO:0000313" key="4">
    <source>
        <dbReference type="EnsemblPlants" id="Zm00001eb176870_P001"/>
    </source>
</evidence>
<sequence>MAWTAATTVCWRLLRLPSARCPLSSRARCSAAQSPDAVDKEYANLNLWPLYPNVCRHPSSLRPYPRCYSNLTADPSLYAEGPSHAHTAACEPAQLILLGAHGPPEWKEVFDDPLLPLMVDIGYGSGRFLIWHTKNSVKRQNYLGLEIRQKNTDSPDVLIWDVEAQPNRHVVLGASESRPDLILTGHKENAEFVLAMCPAEPYVLSGGKDKSVVLWSIQDHISALGDSLSSPRASGSKQSVKTTNEKENPKVDPRGIFHGHDNTVEDVEFCPSR</sequence>
<keyword evidence="2" id="KW-0677">Repeat</keyword>
<keyword evidence="5" id="KW-1185">Reference proteome</keyword>
<proteinExistence type="predicted"/>
<dbReference type="InterPro" id="IPR029063">
    <property type="entry name" value="SAM-dependent_MTases_sf"/>
</dbReference>
<dbReference type="Proteomes" id="UP000007305">
    <property type="component" value="Chromosome 4"/>
</dbReference>
<dbReference type="AlphaFoldDB" id="A0A804NPW7"/>
<reference evidence="5" key="1">
    <citation type="journal article" date="2009" name="Science">
        <title>The B73 maize genome: complexity, diversity, and dynamics.</title>
        <authorList>
            <person name="Schnable P.S."/>
            <person name="Ware D."/>
            <person name="Fulton R.S."/>
            <person name="Stein J.C."/>
            <person name="Wei F."/>
            <person name="Pasternak S."/>
            <person name="Liang C."/>
            <person name="Zhang J."/>
            <person name="Fulton L."/>
            <person name="Graves T.A."/>
            <person name="Minx P."/>
            <person name="Reily A.D."/>
            <person name="Courtney L."/>
            <person name="Kruchowski S.S."/>
            <person name="Tomlinson C."/>
            <person name="Strong C."/>
            <person name="Delehaunty K."/>
            <person name="Fronick C."/>
            <person name="Courtney B."/>
            <person name="Rock S.M."/>
            <person name="Belter E."/>
            <person name="Du F."/>
            <person name="Kim K."/>
            <person name="Abbott R.M."/>
            <person name="Cotton M."/>
            <person name="Levy A."/>
            <person name="Marchetto P."/>
            <person name="Ochoa K."/>
            <person name="Jackson S.M."/>
            <person name="Gillam B."/>
            <person name="Chen W."/>
            <person name="Yan L."/>
            <person name="Higginbotham J."/>
            <person name="Cardenas M."/>
            <person name="Waligorski J."/>
            <person name="Applebaum E."/>
            <person name="Phelps L."/>
            <person name="Falcone J."/>
            <person name="Kanchi K."/>
            <person name="Thane T."/>
            <person name="Scimone A."/>
            <person name="Thane N."/>
            <person name="Henke J."/>
            <person name="Wang T."/>
            <person name="Ruppert J."/>
            <person name="Shah N."/>
            <person name="Rotter K."/>
            <person name="Hodges J."/>
            <person name="Ingenthron E."/>
            <person name="Cordes M."/>
            <person name="Kohlberg S."/>
            <person name="Sgro J."/>
            <person name="Delgado B."/>
            <person name="Mead K."/>
            <person name="Chinwalla A."/>
            <person name="Leonard S."/>
            <person name="Crouse K."/>
            <person name="Collura K."/>
            <person name="Kudrna D."/>
            <person name="Currie J."/>
            <person name="He R."/>
            <person name="Angelova A."/>
            <person name="Rajasekar S."/>
            <person name="Mueller T."/>
            <person name="Lomeli R."/>
            <person name="Scara G."/>
            <person name="Ko A."/>
            <person name="Delaney K."/>
            <person name="Wissotski M."/>
            <person name="Lopez G."/>
            <person name="Campos D."/>
            <person name="Braidotti M."/>
            <person name="Ashley E."/>
            <person name="Golser W."/>
            <person name="Kim H."/>
            <person name="Lee S."/>
            <person name="Lin J."/>
            <person name="Dujmic Z."/>
            <person name="Kim W."/>
            <person name="Talag J."/>
            <person name="Zuccolo A."/>
            <person name="Fan C."/>
            <person name="Sebastian A."/>
            <person name="Kramer M."/>
            <person name="Spiegel L."/>
            <person name="Nascimento L."/>
            <person name="Zutavern T."/>
            <person name="Miller B."/>
            <person name="Ambroise C."/>
            <person name="Muller S."/>
            <person name="Spooner W."/>
            <person name="Narechania A."/>
            <person name="Ren L."/>
            <person name="Wei S."/>
            <person name="Kumari S."/>
            <person name="Faga B."/>
            <person name="Levy M.J."/>
            <person name="McMahan L."/>
            <person name="Van Buren P."/>
            <person name="Vaughn M.W."/>
            <person name="Ying K."/>
            <person name="Yeh C.-T."/>
            <person name="Emrich S.J."/>
            <person name="Jia Y."/>
            <person name="Kalyanaraman A."/>
            <person name="Hsia A.-P."/>
            <person name="Barbazuk W.B."/>
            <person name="Baucom R.S."/>
            <person name="Brutnell T.P."/>
            <person name="Carpita N.C."/>
            <person name="Chaparro C."/>
            <person name="Chia J.-M."/>
            <person name="Deragon J.-M."/>
            <person name="Estill J.C."/>
            <person name="Fu Y."/>
            <person name="Jeddeloh J.A."/>
            <person name="Han Y."/>
            <person name="Lee H."/>
            <person name="Li P."/>
            <person name="Lisch D.R."/>
            <person name="Liu S."/>
            <person name="Liu Z."/>
            <person name="Nagel D.H."/>
            <person name="McCann M.C."/>
            <person name="SanMiguel P."/>
            <person name="Myers A.M."/>
            <person name="Nettleton D."/>
            <person name="Nguyen J."/>
            <person name="Penning B.W."/>
            <person name="Ponnala L."/>
            <person name="Schneider K.L."/>
            <person name="Schwartz D.C."/>
            <person name="Sharma A."/>
            <person name="Soderlund C."/>
            <person name="Springer N.M."/>
            <person name="Sun Q."/>
            <person name="Wang H."/>
            <person name="Waterman M."/>
            <person name="Westerman R."/>
            <person name="Wolfgruber T.K."/>
            <person name="Yang L."/>
            <person name="Yu Y."/>
            <person name="Zhang L."/>
            <person name="Zhou S."/>
            <person name="Zhu Q."/>
            <person name="Bennetzen J.L."/>
            <person name="Dawe R.K."/>
            <person name="Jiang J."/>
            <person name="Jiang N."/>
            <person name="Presting G.G."/>
            <person name="Wessler S.R."/>
            <person name="Aluru S."/>
            <person name="Martienssen R.A."/>
            <person name="Clifton S.W."/>
            <person name="McCombie W.R."/>
            <person name="Wing R.A."/>
            <person name="Wilson R.K."/>
        </authorList>
    </citation>
    <scope>NUCLEOTIDE SEQUENCE [LARGE SCALE GENOMIC DNA]</scope>
    <source>
        <strain evidence="5">cv. B73</strain>
    </source>
</reference>